<evidence type="ECO:0000313" key="2">
    <source>
        <dbReference type="EMBL" id="GAA2616572.1"/>
    </source>
</evidence>
<protein>
    <submittedName>
        <fullName evidence="2">Uncharacterized protein</fullName>
    </submittedName>
</protein>
<sequence length="306" mass="32152">MRLFTRFVDAAALFPPACAPMEEALPAYRAAATTTDPVVGRFLCPASRIAELRTHLIPEDLLDLGLIADTGVAELPKALDAARSEPRVRLGSVEITLPEEADQARAAAVTIARLPSDVPTYIEVRRAPGWRDILDRLAAARARGAPLGAKLRTGGLAAEAFPSTAELAAFIAACAERDMPFKCAAGLHHAVRHTDPATGLTHHGFLNVLLAVSRAATPAYDHFMTPLEHTLQQILDRTDTAAIASDAAAVAAAVAGTAPPPEAVRRLLTSISSCDIDSPRTELTGLGLVQSGDTGNIDPHDDGFVG</sequence>
<feature type="region of interest" description="Disordered" evidence="1">
    <location>
        <begin position="285"/>
        <end position="306"/>
    </location>
</feature>
<accession>A0ABN3Q6H7</accession>
<gene>
    <name evidence="2" type="ORF">GCM10010411_59610</name>
</gene>
<proteinExistence type="predicted"/>
<name>A0ABN3Q6H7_9ACTN</name>
<dbReference type="EMBL" id="BAAATD010000008">
    <property type="protein sequence ID" value="GAA2616572.1"/>
    <property type="molecule type" value="Genomic_DNA"/>
</dbReference>
<dbReference type="RefSeq" id="WP_344545782.1">
    <property type="nucleotide sequence ID" value="NZ_BAAATD010000008.1"/>
</dbReference>
<organism evidence="2 3">
    <name type="scientific">Actinomadura fulvescens</name>
    <dbReference type="NCBI Taxonomy" id="46160"/>
    <lineage>
        <taxon>Bacteria</taxon>
        <taxon>Bacillati</taxon>
        <taxon>Actinomycetota</taxon>
        <taxon>Actinomycetes</taxon>
        <taxon>Streptosporangiales</taxon>
        <taxon>Thermomonosporaceae</taxon>
        <taxon>Actinomadura</taxon>
    </lineage>
</organism>
<dbReference type="Proteomes" id="UP001501509">
    <property type="component" value="Unassembled WGS sequence"/>
</dbReference>
<evidence type="ECO:0000313" key="3">
    <source>
        <dbReference type="Proteomes" id="UP001501509"/>
    </source>
</evidence>
<reference evidence="2 3" key="1">
    <citation type="journal article" date="2019" name="Int. J. Syst. Evol. Microbiol.">
        <title>The Global Catalogue of Microorganisms (GCM) 10K type strain sequencing project: providing services to taxonomists for standard genome sequencing and annotation.</title>
        <authorList>
            <consortium name="The Broad Institute Genomics Platform"/>
            <consortium name="The Broad Institute Genome Sequencing Center for Infectious Disease"/>
            <person name="Wu L."/>
            <person name="Ma J."/>
        </authorList>
    </citation>
    <scope>NUCLEOTIDE SEQUENCE [LARGE SCALE GENOMIC DNA]</scope>
    <source>
        <strain evidence="2 3">JCM 6833</strain>
    </source>
</reference>
<keyword evidence="3" id="KW-1185">Reference proteome</keyword>
<comment type="caution">
    <text evidence="2">The sequence shown here is derived from an EMBL/GenBank/DDBJ whole genome shotgun (WGS) entry which is preliminary data.</text>
</comment>
<evidence type="ECO:0000256" key="1">
    <source>
        <dbReference type="SAM" id="MobiDB-lite"/>
    </source>
</evidence>